<dbReference type="RefSeq" id="WP_185044208.1">
    <property type="nucleotide sequence ID" value="NZ_BAABFG010000005.1"/>
</dbReference>
<dbReference type="Proteomes" id="UP000546162">
    <property type="component" value="Unassembled WGS sequence"/>
</dbReference>
<dbReference type="AlphaFoldDB" id="A0A7W7MBN0"/>
<comment type="caution">
    <text evidence="2">The sequence shown here is derived from an EMBL/GenBank/DDBJ whole genome shotgun (WGS) entry which is preliminary data.</text>
</comment>
<dbReference type="InterPro" id="IPR036390">
    <property type="entry name" value="WH_DNA-bd_sf"/>
</dbReference>
<gene>
    <name evidence="2" type="ORF">BJY16_007444</name>
</gene>
<dbReference type="InterPro" id="IPR000835">
    <property type="entry name" value="HTH_MarR-typ"/>
</dbReference>
<evidence type="ECO:0000313" key="2">
    <source>
        <dbReference type="EMBL" id="MBB4743985.1"/>
    </source>
</evidence>
<dbReference type="GO" id="GO:0006950">
    <property type="term" value="P:response to stress"/>
    <property type="evidence" value="ECO:0007669"/>
    <property type="project" value="TreeGrafter"/>
</dbReference>
<dbReference type="GO" id="GO:0003677">
    <property type="term" value="F:DNA binding"/>
    <property type="evidence" value="ECO:0007669"/>
    <property type="project" value="UniProtKB-KW"/>
</dbReference>
<feature type="domain" description="HTH marR-type" evidence="1">
    <location>
        <begin position="1"/>
        <end position="141"/>
    </location>
</feature>
<dbReference type="EMBL" id="JACHNB010000001">
    <property type="protein sequence ID" value="MBB4743985.1"/>
    <property type="molecule type" value="Genomic_DNA"/>
</dbReference>
<proteinExistence type="predicted"/>
<sequence>MNAVEVRALPVELMISDVGRRMTALALAALDEAGLSEGGWWVLGALASVEDGLSLVDVAHRTALSSSTVTTVTEQLAERGWIERRRAVDDRRRVLVAITPAGRVVLGQARAQCEQAFAAHHDALSSEEWQQLTTLLGRLHAVAGAAVPQAAP</sequence>
<keyword evidence="3" id="KW-1185">Reference proteome</keyword>
<dbReference type="InterPro" id="IPR036388">
    <property type="entry name" value="WH-like_DNA-bd_sf"/>
</dbReference>
<dbReference type="PROSITE" id="PS50995">
    <property type="entry name" value="HTH_MARR_2"/>
    <property type="match status" value="1"/>
</dbReference>
<dbReference type="SMART" id="SM00347">
    <property type="entry name" value="HTH_MARR"/>
    <property type="match status" value="1"/>
</dbReference>
<evidence type="ECO:0000313" key="3">
    <source>
        <dbReference type="Proteomes" id="UP000546162"/>
    </source>
</evidence>
<dbReference type="PRINTS" id="PR00598">
    <property type="entry name" value="HTHMARR"/>
</dbReference>
<dbReference type="InterPro" id="IPR039422">
    <property type="entry name" value="MarR/SlyA-like"/>
</dbReference>
<accession>A0A7W7MBN0</accession>
<reference evidence="2 3" key="1">
    <citation type="submission" date="2020-08" db="EMBL/GenBank/DDBJ databases">
        <title>Sequencing the genomes of 1000 actinobacteria strains.</title>
        <authorList>
            <person name="Klenk H.-P."/>
        </authorList>
    </citation>
    <scope>NUCLEOTIDE SEQUENCE [LARGE SCALE GENOMIC DNA]</scope>
    <source>
        <strain evidence="2 3">DSM 45809</strain>
    </source>
</reference>
<name>A0A7W7MBN0_9ACTN</name>
<protein>
    <submittedName>
        <fullName evidence="2">DNA-binding MarR family transcriptional regulator</fullName>
    </submittedName>
</protein>
<organism evidence="2 3">
    <name type="scientific">Actinoplanes octamycinicus</name>
    <dbReference type="NCBI Taxonomy" id="135948"/>
    <lineage>
        <taxon>Bacteria</taxon>
        <taxon>Bacillati</taxon>
        <taxon>Actinomycetota</taxon>
        <taxon>Actinomycetes</taxon>
        <taxon>Micromonosporales</taxon>
        <taxon>Micromonosporaceae</taxon>
        <taxon>Actinoplanes</taxon>
    </lineage>
</organism>
<dbReference type="Gene3D" id="1.10.10.10">
    <property type="entry name" value="Winged helix-like DNA-binding domain superfamily/Winged helix DNA-binding domain"/>
    <property type="match status" value="1"/>
</dbReference>
<dbReference type="GO" id="GO:0003700">
    <property type="term" value="F:DNA-binding transcription factor activity"/>
    <property type="evidence" value="ECO:0007669"/>
    <property type="project" value="InterPro"/>
</dbReference>
<dbReference type="PANTHER" id="PTHR33164">
    <property type="entry name" value="TRANSCRIPTIONAL REGULATOR, MARR FAMILY"/>
    <property type="match status" value="1"/>
</dbReference>
<evidence type="ECO:0000259" key="1">
    <source>
        <dbReference type="PROSITE" id="PS50995"/>
    </source>
</evidence>
<dbReference type="PANTHER" id="PTHR33164:SF99">
    <property type="entry name" value="MARR FAMILY REGULATORY PROTEIN"/>
    <property type="match status" value="1"/>
</dbReference>
<keyword evidence="2" id="KW-0238">DNA-binding</keyword>
<dbReference type="Pfam" id="PF12802">
    <property type="entry name" value="MarR_2"/>
    <property type="match status" value="1"/>
</dbReference>
<dbReference type="SUPFAM" id="SSF46785">
    <property type="entry name" value="Winged helix' DNA-binding domain"/>
    <property type="match status" value="1"/>
</dbReference>